<evidence type="ECO:0000313" key="2">
    <source>
        <dbReference type="EMBL" id="OIO14273.1"/>
    </source>
</evidence>
<organism evidence="2 3">
    <name type="scientific">Candidatus Gottesmanbacteria bacterium CG1_02_37_22</name>
    <dbReference type="NCBI Taxonomy" id="1805209"/>
    <lineage>
        <taxon>Bacteria</taxon>
        <taxon>Candidatus Gottesmaniibacteriota</taxon>
    </lineage>
</organism>
<evidence type="ECO:0000259" key="1">
    <source>
        <dbReference type="Pfam" id="PF18894"/>
    </source>
</evidence>
<gene>
    <name evidence="2" type="ORF">AUJ73_02505</name>
</gene>
<accession>A0A1J4TSR2</accession>
<sequence length="124" mass="14869">MEWHNADDIKKELKRIINELSLDHIDYRRIICFRSVGSSSRARARIWSFPRIWQQALNLPSYYIIEVLSQYFDHLSPDDKTRVLIHELLHIPKSFSGSLVPHKNRGKRIDSRRVETLFREMNHD</sequence>
<protein>
    <recommendedName>
        <fullName evidence="1">Putative phage metallopeptidase domain-containing protein</fullName>
    </recommendedName>
</protein>
<dbReference type="AlphaFoldDB" id="A0A1J4TSR2"/>
<feature type="domain" description="Putative phage metallopeptidase" evidence="1">
    <location>
        <begin position="1"/>
        <end position="102"/>
    </location>
</feature>
<dbReference type="EMBL" id="MNUY01000040">
    <property type="protein sequence ID" value="OIO14273.1"/>
    <property type="molecule type" value="Genomic_DNA"/>
</dbReference>
<proteinExistence type="predicted"/>
<name>A0A1J4TSR2_9BACT</name>
<comment type="caution">
    <text evidence="2">The sequence shown here is derived from an EMBL/GenBank/DDBJ whole genome shotgun (WGS) entry which is preliminary data.</text>
</comment>
<dbReference type="InterPro" id="IPR043998">
    <property type="entry name" value="Put_Metallopep"/>
</dbReference>
<reference evidence="2 3" key="1">
    <citation type="journal article" date="2016" name="Environ. Microbiol.">
        <title>Genomic resolution of a cold subsurface aquifer community provides metabolic insights for novel microbes adapted to high CO concentrations.</title>
        <authorList>
            <person name="Probst A.J."/>
            <person name="Castelle C.J."/>
            <person name="Singh A."/>
            <person name="Brown C.T."/>
            <person name="Anantharaman K."/>
            <person name="Sharon I."/>
            <person name="Hug L.A."/>
            <person name="Burstein D."/>
            <person name="Emerson J.B."/>
            <person name="Thomas B.C."/>
            <person name="Banfield J.F."/>
        </authorList>
    </citation>
    <scope>NUCLEOTIDE SEQUENCE [LARGE SCALE GENOMIC DNA]</scope>
    <source>
        <strain evidence="2">CG1_02_37_22</strain>
    </source>
</reference>
<dbReference type="Pfam" id="PF18894">
    <property type="entry name" value="PhageMetallopep"/>
    <property type="match status" value="1"/>
</dbReference>
<dbReference type="Proteomes" id="UP000183120">
    <property type="component" value="Unassembled WGS sequence"/>
</dbReference>
<dbReference type="STRING" id="1805209.AUJ73_02505"/>
<evidence type="ECO:0000313" key="3">
    <source>
        <dbReference type="Proteomes" id="UP000183120"/>
    </source>
</evidence>